<dbReference type="InterPro" id="IPR036087">
    <property type="entry name" value="Nict_dMeBzImd_PRibTrfase_sf"/>
</dbReference>
<name>A0A0F9PWP3_9ZZZZ</name>
<dbReference type="Gene3D" id="3.40.50.10210">
    <property type="match status" value="1"/>
</dbReference>
<dbReference type="SUPFAM" id="SSF52733">
    <property type="entry name" value="Nicotinate mononucleotide:5,6-dimethylbenzimidazole phosphoribosyltransferase (CobT)"/>
    <property type="match status" value="1"/>
</dbReference>
<evidence type="ECO:0000256" key="8">
    <source>
        <dbReference type="ARBA" id="ARBA00030686"/>
    </source>
</evidence>
<dbReference type="GO" id="GO:0008939">
    <property type="term" value="F:nicotinate-nucleotide-dimethylbenzimidazole phosphoribosyltransferase activity"/>
    <property type="evidence" value="ECO:0007669"/>
    <property type="project" value="UniProtKB-EC"/>
</dbReference>
<dbReference type="CDD" id="cd02439">
    <property type="entry name" value="DMB-PRT_CobT"/>
    <property type="match status" value="1"/>
</dbReference>
<comment type="pathway">
    <text evidence="1">Nucleoside biosynthesis; alpha-ribazole biosynthesis; alpha-ribazole from 5,6-dimethylbenzimidazole: step 1/2.</text>
</comment>
<dbReference type="PANTHER" id="PTHR43463">
    <property type="entry name" value="NICOTINATE-NUCLEOTIDE--DIMETHYLBENZIMIDAZOLE PHOSPHORIBOSYLTRANSFERASE"/>
    <property type="match status" value="1"/>
</dbReference>
<dbReference type="InterPro" id="IPR023195">
    <property type="entry name" value="Nict_dMeBzImd_PRibTrfase_N"/>
</dbReference>
<dbReference type="FunFam" id="3.40.50.10210:FF:000001">
    <property type="entry name" value="Nicotinate-nucleotide--dimethylbenzimidazole phosphoribosyltransferase"/>
    <property type="match status" value="1"/>
</dbReference>
<keyword evidence="5" id="KW-0169">Cobalamin biosynthesis</keyword>
<proteinExistence type="inferred from homology"/>
<evidence type="ECO:0000256" key="1">
    <source>
        <dbReference type="ARBA" id="ARBA00005049"/>
    </source>
</evidence>
<dbReference type="Gene3D" id="1.10.1610.10">
    <property type="match status" value="1"/>
</dbReference>
<dbReference type="Pfam" id="PF02277">
    <property type="entry name" value="DBI_PRT"/>
    <property type="match status" value="1"/>
</dbReference>
<protein>
    <recommendedName>
        <fullName evidence="4">Nicotinate-nucleotide--dimethylbenzimidazole phosphoribosyltransferase</fullName>
        <ecNumber evidence="3">2.4.2.21</ecNumber>
    </recommendedName>
    <alternativeName>
        <fullName evidence="8">N(1)-alpha-phosphoribosyltransferase</fullName>
    </alternativeName>
</protein>
<dbReference type="GO" id="GO:0009236">
    <property type="term" value="P:cobalamin biosynthetic process"/>
    <property type="evidence" value="ECO:0007669"/>
    <property type="project" value="UniProtKB-KW"/>
</dbReference>
<comment type="catalytic activity">
    <reaction evidence="9">
        <text>5,6-dimethylbenzimidazole + nicotinate beta-D-ribonucleotide = alpha-ribazole 5'-phosphate + nicotinate + H(+)</text>
        <dbReference type="Rhea" id="RHEA:11196"/>
        <dbReference type="ChEBI" id="CHEBI:15378"/>
        <dbReference type="ChEBI" id="CHEBI:15890"/>
        <dbReference type="ChEBI" id="CHEBI:32544"/>
        <dbReference type="ChEBI" id="CHEBI:57502"/>
        <dbReference type="ChEBI" id="CHEBI:57918"/>
        <dbReference type="EC" id="2.4.2.21"/>
    </reaction>
</comment>
<evidence type="ECO:0000256" key="6">
    <source>
        <dbReference type="ARBA" id="ARBA00022676"/>
    </source>
</evidence>
<dbReference type="EC" id="2.4.2.21" evidence="3"/>
<keyword evidence="7" id="KW-0808">Transferase</keyword>
<dbReference type="EMBL" id="LAZR01004803">
    <property type="protein sequence ID" value="KKN05456.1"/>
    <property type="molecule type" value="Genomic_DNA"/>
</dbReference>
<evidence type="ECO:0000256" key="4">
    <source>
        <dbReference type="ARBA" id="ARBA00015486"/>
    </source>
</evidence>
<gene>
    <name evidence="10" type="ORF">LCGC14_1087130</name>
</gene>
<dbReference type="AlphaFoldDB" id="A0A0F9PWP3"/>
<comment type="caution">
    <text evidence="10">The sequence shown here is derived from an EMBL/GenBank/DDBJ whole genome shotgun (WGS) entry which is preliminary data.</text>
</comment>
<evidence type="ECO:0000256" key="5">
    <source>
        <dbReference type="ARBA" id="ARBA00022573"/>
    </source>
</evidence>
<evidence type="ECO:0000256" key="7">
    <source>
        <dbReference type="ARBA" id="ARBA00022679"/>
    </source>
</evidence>
<accession>A0A0F9PWP3</accession>
<sequence length="357" mass="37362">MKLLKDTVSKIKPLDKEVMEQAQERLDNLTKPLGSLGYLEQLAKQVCGITGTLTPSVEKKTVLVMAADHGITKKGVSLFPQEVTPQMVLNFVAGGAGINVLARHVDATVVVTDVGIASDMDSSLPIKHKKIALGTQDFSEEAAMSKEQAIAAIEAGIEVAFEQIENGAQIIATGDMGIGNTSASSAIVACLSGMDTSLVTGRGTGLDDDALIKKAKVINEALTMHKPDPTDGLDVLEKVGGFEIGAIAGVCLACAAKRIPVVIDGFISGAGALIASRLNPEATSFMIAAHKSVEQGHQIALKILNLRNIFDMDLRLGEGTGAALAMNVIEASIKILNEMATFSEASVSESEEKVPSQ</sequence>
<organism evidence="10">
    <name type="scientific">marine sediment metagenome</name>
    <dbReference type="NCBI Taxonomy" id="412755"/>
    <lineage>
        <taxon>unclassified sequences</taxon>
        <taxon>metagenomes</taxon>
        <taxon>ecological metagenomes</taxon>
    </lineage>
</organism>
<evidence type="ECO:0000256" key="3">
    <source>
        <dbReference type="ARBA" id="ARBA00011991"/>
    </source>
</evidence>
<dbReference type="PANTHER" id="PTHR43463:SF1">
    <property type="entry name" value="NICOTINATE-NUCLEOTIDE--DIMETHYLBENZIMIDAZOLE PHOSPHORIBOSYLTRANSFERASE"/>
    <property type="match status" value="1"/>
</dbReference>
<dbReference type="NCBIfam" id="NF000996">
    <property type="entry name" value="PRK00105.1"/>
    <property type="match status" value="1"/>
</dbReference>
<evidence type="ECO:0000313" key="10">
    <source>
        <dbReference type="EMBL" id="KKN05456.1"/>
    </source>
</evidence>
<comment type="similarity">
    <text evidence="2">Belongs to the CobT family.</text>
</comment>
<dbReference type="InterPro" id="IPR003200">
    <property type="entry name" value="Nict_dMeBzImd_PRibTrfase"/>
</dbReference>
<keyword evidence="6" id="KW-0328">Glycosyltransferase</keyword>
<evidence type="ECO:0000256" key="2">
    <source>
        <dbReference type="ARBA" id="ARBA00007110"/>
    </source>
</evidence>
<dbReference type="HAMAP" id="MF_00230">
    <property type="entry name" value="CobT"/>
    <property type="match status" value="1"/>
</dbReference>
<dbReference type="UniPathway" id="UPA00061">
    <property type="reaction ID" value="UER00516"/>
</dbReference>
<dbReference type="NCBIfam" id="TIGR03160">
    <property type="entry name" value="cobT_DBIPRT"/>
    <property type="match status" value="1"/>
</dbReference>
<reference evidence="10" key="1">
    <citation type="journal article" date="2015" name="Nature">
        <title>Complex archaea that bridge the gap between prokaryotes and eukaryotes.</title>
        <authorList>
            <person name="Spang A."/>
            <person name="Saw J.H."/>
            <person name="Jorgensen S.L."/>
            <person name="Zaremba-Niedzwiedzka K."/>
            <person name="Martijn J."/>
            <person name="Lind A.E."/>
            <person name="van Eijk R."/>
            <person name="Schleper C."/>
            <person name="Guy L."/>
            <person name="Ettema T.J."/>
        </authorList>
    </citation>
    <scope>NUCLEOTIDE SEQUENCE</scope>
</reference>
<evidence type="ECO:0000256" key="9">
    <source>
        <dbReference type="ARBA" id="ARBA00047340"/>
    </source>
</evidence>
<dbReference type="InterPro" id="IPR017846">
    <property type="entry name" value="Nict_dMeBzImd_PRibTrfase_bact"/>
</dbReference>